<dbReference type="GO" id="GO:0005525">
    <property type="term" value="F:GTP binding"/>
    <property type="evidence" value="ECO:0007669"/>
    <property type="project" value="InterPro"/>
</dbReference>
<reference evidence="5" key="3">
    <citation type="submission" date="2025-09" db="UniProtKB">
        <authorList>
            <consortium name="Ensembl"/>
        </authorList>
    </citation>
    <scope>IDENTIFICATION</scope>
    <source>
        <strain evidence="5">Guanapo</strain>
    </source>
</reference>
<dbReference type="Gene3D" id="3.40.50.300">
    <property type="entry name" value="P-loop containing nucleotide triphosphate hydrolases"/>
    <property type="match status" value="1"/>
</dbReference>
<dbReference type="Pfam" id="PF04548">
    <property type="entry name" value="AIG1"/>
    <property type="match status" value="1"/>
</dbReference>
<dbReference type="PANTHER" id="PTHR32046:SF11">
    <property type="entry name" value="IMMUNE-ASSOCIATED NUCLEOTIDE-BINDING PROTEIN 10-LIKE"/>
    <property type="match status" value="1"/>
</dbReference>
<dbReference type="OMA" id="CIVCINK"/>
<dbReference type="SUPFAM" id="SSF52540">
    <property type="entry name" value="P-loop containing nucleoside triphosphate hydrolases"/>
    <property type="match status" value="1"/>
</dbReference>
<dbReference type="InterPro" id="IPR027417">
    <property type="entry name" value="P-loop_NTPase"/>
</dbReference>
<evidence type="ECO:0000313" key="6">
    <source>
        <dbReference type="Proteomes" id="UP000242638"/>
    </source>
</evidence>
<reference evidence="6" key="1">
    <citation type="submission" date="2013-11" db="EMBL/GenBank/DDBJ databases">
        <title>The genomic landscape of the Guanapo guppy.</title>
        <authorList>
            <person name="Kuenstner A."/>
            <person name="Dreyer C."/>
        </authorList>
    </citation>
    <scope>NUCLEOTIDE SEQUENCE</scope>
    <source>
        <strain evidence="6">Guanapo</strain>
    </source>
</reference>
<dbReference type="SUPFAM" id="SSF46579">
    <property type="entry name" value="Prefoldin"/>
    <property type="match status" value="1"/>
</dbReference>
<evidence type="ECO:0000256" key="2">
    <source>
        <dbReference type="ARBA" id="ARBA00022741"/>
    </source>
</evidence>
<dbReference type="PANTHER" id="PTHR32046">
    <property type="entry name" value="G DOMAIN-CONTAINING PROTEIN"/>
    <property type="match status" value="1"/>
</dbReference>
<dbReference type="GeneTree" id="ENSGT00500000044904"/>
<reference evidence="5" key="2">
    <citation type="submission" date="2025-08" db="UniProtKB">
        <authorList>
            <consortium name="Ensembl"/>
        </authorList>
    </citation>
    <scope>IDENTIFICATION</scope>
    <source>
        <strain evidence="5">Guanapo</strain>
    </source>
</reference>
<evidence type="ECO:0000259" key="4">
    <source>
        <dbReference type="Pfam" id="PF04548"/>
    </source>
</evidence>
<keyword evidence="6" id="KW-1185">Reference proteome</keyword>
<evidence type="ECO:0000313" key="5">
    <source>
        <dbReference type="Ensembl" id="ENSPREP00000020071.1"/>
    </source>
</evidence>
<name>A0A3P9PDQ8_POERE</name>
<evidence type="ECO:0000256" key="3">
    <source>
        <dbReference type="SAM" id="Coils"/>
    </source>
</evidence>
<keyword evidence="2" id="KW-0547">Nucleotide-binding</keyword>
<organism evidence="5 6">
    <name type="scientific">Poecilia reticulata</name>
    <name type="common">Guppy</name>
    <name type="synonym">Acanthophacelus reticulatus</name>
    <dbReference type="NCBI Taxonomy" id="8081"/>
    <lineage>
        <taxon>Eukaryota</taxon>
        <taxon>Metazoa</taxon>
        <taxon>Chordata</taxon>
        <taxon>Craniata</taxon>
        <taxon>Vertebrata</taxon>
        <taxon>Euteleostomi</taxon>
        <taxon>Actinopterygii</taxon>
        <taxon>Neopterygii</taxon>
        <taxon>Teleostei</taxon>
        <taxon>Neoteleostei</taxon>
        <taxon>Acanthomorphata</taxon>
        <taxon>Ovalentaria</taxon>
        <taxon>Atherinomorphae</taxon>
        <taxon>Cyprinodontiformes</taxon>
        <taxon>Poeciliidae</taxon>
        <taxon>Poeciliinae</taxon>
        <taxon>Poecilia</taxon>
    </lineage>
</organism>
<feature type="domain" description="AIG1-type G" evidence="4">
    <location>
        <begin position="65"/>
        <end position="257"/>
    </location>
</feature>
<proteinExistence type="inferred from homology"/>
<comment type="similarity">
    <text evidence="1">Belongs to the TRAFAC class TrmE-Era-EngA-EngB-Septin-like GTPase superfamily. AIG1/Toc34/Toc159-like paraseptin GTPase family. IAN subfamily.</text>
</comment>
<dbReference type="InterPro" id="IPR025662">
    <property type="entry name" value="Sigma_54_int_dom_ATP-bd_1"/>
</dbReference>
<dbReference type="CDD" id="cd00882">
    <property type="entry name" value="Ras_like_GTPase"/>
    <property type="match status" value="1"/>
</dbReference>
<dbReference type="Bgee" id="ENSPREG00000013587">
    <property type="expression patterns" value="Expressed in caudal fin"/>
</dbReference>
<sequence length="522" mass="59638">MLRLLGYNTPQKENGTTRFKDIISKTTLICSGPPAIYQVDPKKEMIGTLTKLTIGEKNLNKTNRTVLLVGETGAGKSSLVNALANYAMGVKFEDDIWFQIVDEKKISPTQSQTSDVIVYQIFGFEDQILPFSLTIIDTPGYGDTRGPEHDDIVSERLLELFASEHGVIEMNGVGLVMKASDNRLSDRLCYILNSVMSLFGKNIVNKIVALITHSDGRKPENVLKALQKKVIKCAKNEENEAVHFLFNNRQEDDRTEDTEYLIHLSKISERGFREFTGFLEKSDFLRLKTTTKVLKERRKLTACVQNLEDRIKRIELKETEIKQIKEALKRAEDKKNREVMVEIDEVFQAKMQIRSGGWFSKEKALCCTACEENCHYPCTRGSNPAECEIIRNGHCTVCTGKCPESAHVKENWTYETKTRRVQKPSLVVKQMYEKEKSETLNSLNSCSDHLKELQTQKTQFLDEAYKHIVRLEEIALNVNSVYTFRHVDFLIEKMKEKGDTEKLKKLEEIKILMDGEARAALA</sequence>
<evidence type="ECO:0000256" key="1">
    <source>
        <dbReference type="ARBA" id="ARBA00008535"/>
    </source>
</evidence>
<dbReference type="PROSITE" id="PS00675">
    <property type="entry name" value="SIGMA54_INTERACT_1"/>
    <property type="match status" value="1"/>
</dbReference>
<accession>A0A3P9PDQ8</accession>
<protein>
    <recommendedName>
        <fullName evidence="4">AIG1-type G domain-containing protein</fullName>
    </recommendedName>
</protein>
<dbReference type="Proteomes" id="UP000242638">
    <property type="component" value="Unassembled WGS sequence"/>
</dbReference>
<feature type="coiled-coil region" evidence="3">
    <location>
        <begin position="297"/>
        <end position="341"/>
    </location>
</feature>
<dbReference type="InterPro" id="IPR006703">
    <property type="entry name" value="G_AIG1"/>
</dbReference>
<dbReference type="Ensembl" id="ENSPRET00000020283.1">
    <property type="protein sequence ID" value="ENSPREP00000020071.1"/>
    <property type="gene ID" value="ENSPREG00000013587.1"/>
</dbReference>
<dbReference type="AlphaFoldDB" id="A0A3P9PDQ8"/>
<keyword evidence="3" id="KW-0175">Coiled coil</keyword>